<dbReference type="Proteomes" id="UP000218554">
    <property type="component" value="Chromosome"/>
</dbReference>
<dbReference type="EMBL" id="AP014862">
    <property type="protein sequence ID" value="BAU76644.1"/>
    <property type="molecule type" value="Genomic_DNA"/>
</dbReference>
<dbReference type="RefSeq" id="WP_003457367.1">
    <property type="nucleotide sequence ID" value="NZ_AJMR01000231.1"/>
</dbReference>
<keyword evidence="2" id="KW-1185">Reference proteome</keyword>
<dbReference type="PROSITE" id="PS51318">
    <property type="entry name" value="TAT"/>
    <property type="match status" value="1"/>
</dbReference>
<dbReference type="AlphaFoldDB" id="A0AAD1C6D2"/>
<reference evidence="1 2" key="2">
    <citation type="journal article" date="2017" name="Int. J. Syst. Evol. Microbiol.">
        <title>Pseudomonas furukawaii sp. nov., a polychlorinated biphenyl-degrading bacterium isolated from biphenyl-contaminated soil in Japan.</title>
        <authorList>
            <person name="Kimura N."/>
            <person name="Watanabe T."/>
            <person name="Suenaga H."/>
            <person name="Fujihara H."/>
            <person name="Futagami T."/>
            <person name="Goto M."/>
            <person name="Hanada S."/>
            <person name="Hirose J."/>
        </authorList>
    </citation>
    <scope>NUCLEOTIDE SEQUENCE [LARGE SCALE GENOMIC DNA]</scope>
    <source>
        <strain evidence="2">DSM 10086 / NBRC 110670 / KF707</strain>
    </source>
</reference>
<reference evidence="2" key="1">
    <citation type="submission" date="2015-05" db="EMBL/GenBank/DDBJ databases">
        <title>Draft genome sequencing of a biphenyl-degrading bacterium, Pseudomonas balearica KF707 (=NBRC110670).</title>
        <authorList>
            <person name="Kimura N."/>
            <person name="Hirose J."/>
            <person name="Watanabe T."/>
            <person name="Suenaga H."/>
            <person name="Fujihara H."/>
            <person name="Noguchi M."/>
            <person name="Hashimoto M."/>
            <person name="Shimodaira J."/>
            <person name="Tsuchikane K."/>
            <person name="Hosoyama A."/>
            <person name="Yamazoe A."/>
            <person name="Fujita N."/>
            <person name="Furukawa K."/>
        </authorList>
    </citation>
    <scope>NUCLEOTIDE SEQUENCE [LARGE SCALE GENOMIC DNA]</scope>
    <source>
        <strain evidence="2">DSM 10086 / NBRC 110670 / KF707</strain>
    </source>
</reference>
<protein>
    <submittedName>
        <fullName evidence="1">PchX protein</fullName>
    </submittedName>
</protein>
<dbReference type="InterPro" id="IPR006311">
    <property type="entry name" value="TAT_signal"/>
</dbReference>
<evidence type="ECO:0000313" key="2">
    <source>
        <dbReference type="Proteomes" id="UP000218554"/>
    </source>
</evidence>
<evidence type="ECO:0000313" key="1">
    <source>
        <dbReference type="EMBL" id="BAU76644.1"/>
    </source>
</evidence>
<proteinExistence type="predicted"/>
<name>A0AAD1C6D2_METFU</name>
<sequence>MNIERRSLLKGLALGGIAGAAMGASSLSLGKAILGGRAQALPTLVLVKGDAGAAFLEGVRHSPMARHADALHSDLGLDFILALQRRLDSGQPQRIIGLVDDASAALVLDLARSSGARIHWLGQHSVGAAGSRHQVLSAERAHACALQLGRQLQACGGGFDLTAQRQQGQRSLNLAAAPRGGDASAQWAATLGHSLAGLGGTDIAPAPRIAQRHPALAGHFVSFSIEA</sequence>
<gene>
    <name evidence="1" type="ORF">KF707C_49560</name>
</gene>
<organism evidence="1 2">
    <name type="scientific">Metapseudomonas furukawaii</name>
    <name type="common">Pseudomonas furukawaii</name>
    <dbReference type="NCBI Taxonomy" id="1149133"/>
    <lineage>
        <taxon>Bacteria</taxon>
        <taxon>Pseudomonadati</taxon>
        <taxon>Pseudomonadota</taxon>
        <taxon>Gammaproteobacteria</taxon>
        <taxon>Pseudomonadales</taxon>
        <taxon>Pseudomonadaceae</taxon>
        <taxon>Metapseudomonas</taxon>
    </lineage>
</organism>
<accession>A0AAD1C6D2</accession>
<dbReference type="KEGG" id="pfuw:KF707C_49560"/>